<dbReference type="AlphaFoldDB" id="A0A7S3UG65"/>
<dbReference type="EMBL" id="HBIS01009461">
    <property type="protein sequence ID" value="CAE0613772.1"/>
    <property type="molecule type" value="Transcribed_RNA"/>
</dbReference>
<evidence type="ECO:0000256" key="1">
    <source>
        <dbReference type="SAM" id="MobiDB-lite"/>
    </source>
</evidence>
<accession>A0A7S3UG65</accession>
<reference evidence="2" key="1">
    <citation type="submission" date="2021-01" db="EMBL/GenBank/DDBJ databases">
        <authorList>
            <person name="Corre E."/>
            <person name="Pelletier E."/>
            <person name="Niang G."/>
            <person name="Scheremetjew M."/>
            <person name="Finn R."/>
            <person name="Kale V."/>
            <person name="Holt S."/>
            <person name="Cochrane G."/>
            <person name="Meng A."/>
            <person name="Brown T."/>
            <person name="Cohen L."/>
        </authorList>
    </citation>
    <scope>NUCLEOTIDE SEQUENCE</scope>
    <source>
        <strain evidence="2">CCMP1897</strain>
    </source>
</reference>
<name>A0A7S3UG65_9CHLO</name>
<organism evidence="2">
    <name type="scientific">Picocystis salinarum</name>
    <dbReference type="NCBI Taxonomy" id="88271"/>
    <lineage>
        <taxon>Eukaryota</taxon>
        <taxon>Viridiplantae</taxon>
        <taxon>Chlorophyta</taxon>
        <taxon>Picocystophyceae</taxon>
        <taxon>Picocystales</taxon>
        <taxon>Picocystaceae</taxon>
        <taxon>Picocystis</taxon>
    </lineage>
</organism>
<evidence type="ECO:0000313" key="2">
    <source>
        <dbReference type="EMBL" id="CAE0613772.1"/>
    </source>
</evidence>
<feature type="region of interest" description="Disordered" evidence="1">
    <location>
        <begin position="107"/>
        <end position="142"/>
    </location>
</feature>
<proteinExistence type="predicted"/>
<protein>
    <submittedName>
        <fullName evidence="2">Uncharacterized protein</fullName>
    </submittedName>
</protein>
<sequence>MLDWHPCRWSTRQNTFFLQRFEGTLLQKSTLRIGLPSGEAAVRASWSVEGPSTSDIVNFPLHSNVERLVWITSIERTQFFERDVATVDWFHRFGYALGAIFRITGSSTSSPPSLPYEQGHSHDPKGDEETVPEAGDALQQCG</sequence>
<gene>
    <name evidence="2" type="ORF">PSAL00342_LOCUS7673</name>
</gene>
<feature type="compositionally biased region" description="Basic and acidic residues" evidence="1">
    <location>
        <begin position="119"/>
        <end position="128"/>
    </location>
</feature>